<dbReference type="OrthoDB" id="9807209at2"/>
<accession>A0A2W7J546</accession>
<organism evidence="1 2">
    <name type="scientific">Humitalea rosea</name>
    <dbReference type="NCBI Taxonomy" id="990373"/>
    <lineage>
        <taxon>Bacteria</taxon>
        <taxon>Pseudomonadati</taxon>
        <taxon>Pseudomonadota</taxon>
        <taxon>Alphaproteobacteria</taxon>
        <taxon>Acetobacterales</taxon>
        <taxon>Roseomonadaceae</taxon>
        <taxon>Humitalea</taxon>
    </lineage>
</organism>
<dbReference type="RefSeq" id="WP_111397824.1">
    <property type="nucleotide sequence ID" value="NZ_QKYU01000008.1"/>
</dbReference>
<evidence type="ECO:0000313" key="2">
    <source>
        <dbReference type="Proteomes" id="UP000249688"/>
    </source>
</evidence>
<dbReference type="PANTHER" id="PTHR12526:SF600">
    <property type="entry name" value="GLYCOSYL TRANSFERASE GROUP 1"/>
    <property type="match status" value="1"/>
</dbReference>
<dbReference type="SUPFAM" id="SSF53756">
    <property type="entry name" value="UDP-Glycosyltransferase/glycogen phosphorylase"/>
    <property type="match status" value="1"/>
</dbReference>
<name>A0A2W7J546_9PROT</name>
<dbReference type="Gene3D" id="3.40.50.2000">
    <property type="entry name" value="Glycogen Phosphorylase B"/>
    <property type="match status" value="2"/>
</dbReference>
<sequence>MGRRLLFLCHRIPFPPDKGDKIRAWHMLEHLAKSWEVELGCLVDDPADLDHAATLRATCAAVEAHTTGNRAQAAGRALLRARPGLPLTLGWFHAPRLRDWVARGLAAGRYDAVFAYSSAMAPYVMGARTPGAPPRRVLDLVDVDSEKWLAYAAGARGPMRQVWAREARTLLAFERRAVAAFDRSILVSRQERQRFVELAPEAAPRLDWVDNGVDLARFDATRRHPNPYAGGPPALVFTGTMDYRPNIEAVSWFAREVMPALQTQRVAPVFHIVGANPTEAVRALARLPGVYVSGSVADTRPYIAHATAAVAPLRIARGIQNKVLEAMALGVPVIASPEAFEGVRALPGRDLLVAEGVAETVHAVMAVVGGAHPGLGAAGRAAVARGHDWAVTLRRLDPLLGPGTAARMDAGLAEATA</sequence>
<keyword evidence="2" id="KW-1185">Reference proteome</keyword>
<dbReference type="Proteomes" id="UP000249688">
    <property type="component" value="Unassembled WGS sequence"/>
</dbReference>
<dbReference type="NCBIfam" id="TIGR03087">
    <property type="entry name" value="stp1"/>
    <property type="match status" value="1"/>
</dbReference>
<dbReference type="EMBL" id="QKYU01000008">
    <property type="protein sequence ID" value="PZW46796.1"/>
    <property type="molecule type" value="Genomic_DNA"/>
</dbReference>
<dbReference type="AlphaFoldDB" id="A0A2W7J546"/>
<reference evidence="1 2" key="1">
    <citation type="submission" date="2018-06" db="EMBL/GenBank/DDBJ databases">
        <title>Genomic Encyclopedia of Archaeal and Bacterial Type Strains, Phase II (KMG-II): from individual species to whole genera.</title>
        <authorList>
            <person name="Goeker M."/>
        </authorList>
    </citation>
    <scope>NUCLEOTIDE SEQUENCE [LARGE SCALE GENOMIC DNA]</scope>
    <source>
        <strain evidence="1 2">DSM 24525</strain>
    </source>
</reference>
<keyword evidence="1" id="KW-0808">Transferase</keyword>
<evidence type="ECO:0000313" key="1">
    <source>
        <dbReference type="EMBL" id="PZW46796.1"/>
    </source>
</evidence>
<dbReference type="GO" id="GO:0016757">
    <property type="term" value="F:glycosyltransferase activity"/>
    <property type="evidence" value="ECO:0007669"/>
    <property type="project" value="TreeGrafter"/>
</dbReference>
<protein>
    <submittedName>
        <fullName evidence="1">Sugar transferase (PEP-CTERM/EpsH1 system associated)</fullName>
    </submittedName>
</protein>
<comment type="caution">
    <text evidence="1">The sequence shown here is derived from an EMBL/GenBank/DDBJ whole genome shotgun (WGS) entry which is preliminary data.</text>
</comment>
<proteinExistence type="predicted"/>
<dbReference type="Pfam" id="PF13692">
    <property type="entry name" value="Glyco_trans_1_4"/>
    <property type="match status" value="1"/>
</dbReference>
<gene>
    <name evidence="1" type="ORF">C8P66_10875</name>
</gene>
<dbReference type="PANTHER" id="PTHR12526">
    <property type="entry name" value="GLYCOSYLTRANSFERASE"/>
    <property type="match status" value="1"/>
</dbReference>
<dbReference type="InterPro" id="IPR017521">
    <property type="entry name" value="Sugar_tfrase_PEP-CTERM_Stp1"/>
</dbReference>
<dbReference type="CDD" id="cd03801">
    <property type="entry name" value="GT4_PimA-like"/>
    <property type="match status" value="1"/>
</dbReference>